<protein>
    <recommendedName>
        <fullName evidence="3">Lipoprotein</fullName>
    </recommendedName>
</protein>
<dbReference type="EMBL" id="JASDDK010000001">
    <property type="protein sequence ID" value="MDN3491627.1"/>
    <property type="molecule type" value="Genomic_DNA"/>
</dbReference>
<comment type="caution">
    <text evidence="1">The sequence shown here is derived from an EMBL/GenBank/DDBJ whole genome shotgun (WGS) entry which is preliminary data.</text>
</comment>
<proteinExistence type="predicted"/>
<evidence type="ECO:0008006" key="3">
    <source>
        <dbReference type="Google" id="ProtNLM"/>
    </source>
</evidence>
<evidence type="ECO:0000313" key="1">
    <source>
        <dbReference type="EMBL" id="MDN3491627.1"/>
    </source>
</evidence>
<dbReference type="Proteomes" id="UP001231197">
    <property type="component" value="Unassembled WGS sequence"/>
</dbReference>
<evidence type="ECO:0000313" key="2">
    <source>
        <dbReference type="Proteomes" id="UP001231197"/>
    </source>
</evidence>
<dbReference type="RefSeq" id="WP_290205323.1">
    <property type="nucleotide sequence ID" value="NZ_JASDDK010000001.1"/>
</dbReference>
<organism evidence="1 2">
    <name type="scientific">Winogradskyella bathintestinalis</name>
    <dbReference type="NCBI Taxonomy" id="3035208"/>
    <lineage>
        <taxon>Bacteria</taxon>
        <taxon>Pseudomonadati</taxon>
        <taxon>Bacteroidota</taxon>
        <taxon>Flavobacteriia</taxon>
        <taxon>Flavobacteriales</taxon>
        <taxon>Flavobacteriaceae</taxon>
        <taxon>Winogradskyella</taxon>
    </lineage>
</organism>
<accession>A0ABT7ZRK6</accession>
<sequence length="152" mass="17918">MKSLVIQTLLYITILLLCSQCVSKKHVSELSKISTYDVTYQNWILDDQNTSGFDLLIPIKYNPENVELDSVYFKNMTAKLTTWHHDEINYFIGRFYKNSKFNINNSIEASKYYAQLGEDECIVTYKHDSIKLYNKIKHVKDVSHLPFYLTRD</sequence>
<reference evidence="1 2" key="1">
    <citation type="journal article" date="2023" name="Int. J. Syst. Evol. Microbiol.">
        <title>Winogradskyella bathintestinalis sp. nov., isolated from the intestine of the deep-sea loosejaw dragonfish, Malacosteus niger.</title>
        <authorList>
            <person name="Uniacke-Lowe S."/>
            <person name="Johnson C.N."/>
            <person name="Stanton C."/>
            <person name="Hill C."/>
            <person name="Ross P."/>
        </authorList>
    </citation>
    <scope>NUCLEOTIDE SEQUENCE [LARGE SCALE GENOMIC DNA]</scope>
    <source>
        <strain evidence="1 2">APC 3343</strain>
    </source>
</reference>
<keyword evidence="2" id="KW-1185">Reference proteome</keyword>
<gene>
    <name evidence="1" type="ORF">QMA06_02765</name>
</gene>
<name>A0ABT7ZRK6_9FLAO</name>